<dbReference type="RefSeq" id="WP_051519350.1">
    <property type="nucleotide sequence ID" value="NZ_JBOK01000003.1"/>
</dbReference>
<dbReference type="PATRIC" id="fig|1457173.3.peg.823"/>
<proteinExistence type="predicted"/>
<dbReference type="EMBL" id="JBOK01000003">
    <property type="protein sequence ID" value="EXU81412.1"/>
    <property type="molecule type" value="Genomic_DNA"/>
</dbReference>
<evidence type="ECO:0000313" key="1">
    <source>
        <dbReference type="EMBL" id="EXU81412.1"/>
    </source>
</evidence>
<comment type="caution">
    <text evidence="1">The sequence shown here is derived from an EMBL/GenBank/DDBJ whole genome shotgun (WGS) entry which is preliminary data.</text>
</comment>
<gene>
    <name evidence="1" type="ORF">AX13_11460</name>
</gene>
<accession>A0A014QDU3</accession>
<organism evidence="1 2">
    <name type="scientific">Comamonas aquatica DA1877</name>
    <dbReference type="NCBI Taxonomy" id="1457173"/>
    <lineage>
        <taxon>Bacteria</taxon>
        <taxon>Pseudomonadati</taxon>
        <taxon>Pseudomonadota</taxon>
        <taxon>Betaproteobacteria</taxon>
        <taxon>Burkholderiales</taxon>
        <taxon>Comamonadaceae</taxon>
        <taxon>Comamonas</taxon>
    </lineage>
</organism>
<evidence type="ECO:0000313" key="2">
    <source>
        <dbReference type="Proteomes" id="UP000020766"/>
    </source>
</evidence>
<dbReference type="AlphaFoldDB" id="A0A014QDU3"/>
<reference evidence="1 2" key="1">
    <citation type="submission" date="2014-01" db="EMBL/GenBank/DDBJ databases">
        <title>Interspecies Systems Biology Uncovers Metabolites Affecting C. elegans Gene Expression and Life History Traits.</title>
        <authorList>
            <person name="Watson E."/>
            <person name="Macneil L.T."/>
            <person name="Ritter A.D."/>
            <person name="Yilmaz L.S."/>
            <person name="Rosebrock A.P."/>
            <person name="Caudy A.A."/>
            <person name="Walhout A.J."/>
        </authorList>
    </citation>
    <scope>NUCLEOTIDE SEQUENCE [LARGE SCALE GENOMIC DNA]</scope>
    <source>
        <strain evidence="1 2">DA1877</strain>
    </source>
</reference>
<name>A0A014QDU3_9BURK</name>
<keyword evidence="2" id="KW-1185">Reference proteome</keyword>
<protein>
    <submittedName>
        <fullName evidence="1">Uncharacterized protein</fullName>
    </submittedName>
</protein>
<dbReference type="Proteomes" id="UP000020766">
    <property type="component" value="Unassembled WGS sequence"/>
</dbReference>
<sequence>MSRQGIHIRDNDLEVLRPVLQAWIDGTQRYVNLFQGDDLPYWYNERANVGMLSAAAWQAGMVALEEFQSLKYAVPSLDATSTPDNSPALNPHRKGRCDLYLANATEEFYIEAKVTYPRLNNTTTCFQLGLERVADDGRNVADDGYHLAALFCAPCAPGEATNLQDEIDHHLECAQALPMDAHAWIAPSLAHHALSHNGYRYPVVSLFLQVLQKPARPNWALTMA</sequence>